<evidence type="ECO:0000313" key="2">
    <source>
        <dbReference type="Proteomes" id="UP000805193"/>
    </source>
</evidence>
<comment type="caution">
    <text evidence="1">The sequence shown here is derived from an EMBL/GenBank/DDBJ whole genome shotgun (WGS) entry which is preliminary data.</text>
</comment>
<name>A0AC60PXM8_IXOPE</name>
<dbReference type="EMBL" id="JABSTQ010009768">
    <property type="protein sequence ID" value="KAG0426071.1"/>
    <property type="molecule type" value="Genomic_DNA"/>
</dbReference>
<feature type="non-terminal residue" evidence="1">
    <location>
        <position position="1"/>
    </location>
</feature>
<dbReference type="Proteomes" id="UP000805193">
    <property type="component" value="Unassembled WGS sequence"/>
</dbReference>
<sequence>TVIDCGSKTRKGGEWSRRNGWSLPLHPLQLVAWFFISYFLVMYFAVLVPSCPNGAWQIGLSVVNAVIALVHFTSHAFSITIDPADGNVRAKNVQGPLPPFDRNKHAHVIENQFCYICEVKVGNRSKHCSTCNKCIEKFDHHCKWLNNCVGNRNYRYFAGCVASALAACLLTFFLSTGLIVAYFTKSSWLHQSPVPINGNTTLPSADTEEKGGVFRVFVPVDKTVWLLMVEVCAALSLLAIALLSHLLGFHLFLAFKGLSTYDYIMLKRSALFHGAATDGTKNIFLKWCKSKANQVSPAQNQNKAALTRRNEMLELNGSSANKADPENGTRKDERTNNALCPGDVYVSSPSHQRYILKEIQKSRVKVDHRAKGSKATEVCEHGSRAPVVGIAQPGTASCPSDVVNIQETKLDAYSVDPADIAQPCRSVSQTSLETGNGANTAVEAPGQSSSVVCLKEGQLIWKLCHTFEEVVCHQSQGGQLLTDRPQ</sequence>
<keyword evidence="2" id="KW-1185">Reference proteome</keyword>
<accession>A0AC60PXM8</accession>
<organism evidence="1 2">
    <name type="scientific">Ixodes persulcatus</name>
    <name type="common">Taiga tick</name>
    <dbReference type="NCBI Taxonomy" id="34615"/>
    <lineage>
        <taxon>Eukaryota</taxon>
        <taxon>Metazoa</taxon>
        <taxon>Ecdysozoa</taxon>
        <taxon>Arthropoda</taxon>
        <taxon>Chelicerata</taxon>
        <taxon>Arachnida</taxon>
        <taxon>Acari</taxon>
        <taxon>Parasitiformes</taxon>
        <taxon>Ixodida</taxon>
        <taxon>Ixodoidea</taxon>
        <taxon>Ixodidae</taxon>
        <taxon>Ixodinae</taxon>
        <taxon>Ixodes</taxon>
    </lineage>
</organism>
<evidence type="ECO:0000313" key="1">
    <source>
        <dbReference type="EMBL" id="KAG0426071.1"/>
    </source>
</evidence>
<proteinExistence type="predicted"/>
<gene>
    <name evidence="1" type="ORF">HPB47_026803</name>
</gene>
<protein>
    <submittedName>
        <fullName evidence="1">Uncharacterized protein</fullName>
    </submittedName>
</protein>
<reference evidence="1 2" key="1">
    <citation type="journal article" date="2020" name="Cell">
        <title>Large-Scale Comparative Analyses of Tick Genomes Elucidate Their Genetic Diversity and Vector Capacities.</title>
        <authorList>
            <consortium name="Tick Genome and Microbiome Consortium (TIGMIC)"/>
            <person name="Jia N."/>
            <person name="Wang J."/>
            <person name="Shi W."/>
            <person name="Du L."/>
            <person name="Sun Y."/>
            <person name="Zhan W."/>
            <person name="Jiang J.F."/>
            <person name="Wang Q."/>
            <person name="Zhang B."/>
            <person name="Ji P."/>
            <person name="Bell-Sakyi L."/>
            <person name="Cui X.M."/>
            <person name="Yuan T.T."/>
            <person name="Jiang B.G."/>
            <person name="Yang W.F."/>
            <person name="Lam T.T."/>
            <person name="Chang Q.C."/>
            <person name="Ding S.J."/>
            <person name="Wang X.J."/>
            <person name="Zhu J.G."/>
            <person name="Ruan X.D."/>
            <person name="Zhao L."/>
            <person name="Wei J.T."/>
            <person name="Ye R.Z."/>
            <person name="Que T.C."/>
            <person name="Du C.H."/>
            <person name="Zhou Y.H."/>
            <person name="Cheng J.X."/>
            <person name="Dai P.F."/>
            <person name="Guo W.B."/>
            <person name="Han X.H."/>
            <person name="Huang E.J."/>
            <person name="Li L.F."/>
            <person name="Wei W."/>
            <person name="Gao Y.C."/>
            <person name="Liu J.Z."/>
            <person name="Shao H.Z."/>
            <person name="Wang X."/>
            <person name="Wang C.C."/>
            <person name="Yang T.C."/>
            <person name="Huo Q.B."/>
            <person name="Li W."/>
            <person name="Chen H.Y."/>
            <person name="Chen S.E."/>
            <person name="Zhou L.G."/>
            <person name="Ni X.B."/>
            <person name="Tian J.H."/>
            <person name="Sheng Y."/>
            <person name="Liu T."/>
            <person name="Pan Y.S."/>
            <person name="Xia L.Y."/>
            <person name="Li J."/>
            <person name="Zhao F."/>
            <person name="Cao W.C."/>
        </authorList>
    </citation>
    <scope>NUCLEOTIDE SEQUENCE [LARGE SCALE GENOMIC DNA]</scope>
    <source>
        <strain evidence="1">Iper-2018</strain>
    </source>
</reference>